<name>A0A562I0X7_9GAMM</name>
<protein>
    <submittedName>
        <fullName evidence="1">Capsular polysaccharide export protein</fullName>
    </submittedName>
</protein>
<reference evidence="1 2" key="1">
    <citation type="submission" date="2019-07" db="EMBL/GenBank/DDBJ databases">
        <title>Genomic Encyclopedia of Type Strains, Phase I: the one thousand microbial genomes (KMG-I) project.</title>
        <authorList>
            <person name="Kyrpides N."/>
        </authorList>
    </citation>
    <scope>NUCLEOTIDE SEQUENCE [LARGE SCALE GENOMIC DNA]</scope>
    <source>
        <strain evidence="1 2">DSM 375</strain>
    </source>
</reference>
<dbReference type="InterPro" id="IPR007833">
    <property type="entry name" value="Capsule_polysaccharide_synth"/>
</dbReference>
<dbReference type="CDD" id="cd16438">
    <property type="entry name" value="beta_Kdo_transferase_KpsS_like"/>
    <property type="match status" value="1"/>
</dbReference>
<sequence length="378" mass="42991">MGSYLFLALTSAQTQYFQKIIESAPGLQGQIITPAQLPAPNWSAINSVMARIDWEPLVKQLCLKRRATGQYQGIFYRLKARFNLFILALRLQALLQQVAPKALIVWNGSQPIFQLLKALAPEDIPRFYFEQGVLPGTTTLDTQGVHYQNSVPRDPAFYYQYAQDRSLEESPNSSPQKPNKATKLPEHYVFIPFQEDLDSQMLEYSPWVANMRALFSLGEQLAAETGWAVVFKDPPANQGQYPDLYRRTHAQVLFANEYSTEELIQASLFMVTVNAATAVEGLHLNRPVVTLGQAFFNIPGVVMQAKSKEDLIRLANIWPHWTLKDELRRSFLHYLQYQYAVPGRWQDAEPNHLTEVINRLNRSSWSPVSSNTGISLQS</sequence>
<evidence type="ECO:0000313" key="1">
    <source>
        <dbReference type="EMBL" id="TWH64374.1"/>
    </source>
</evidence>
<comment type="caution">
    <text evidence="1">The sequence shown here is derived from an EMBL/GenBank/DDBJ whole genome shotgun (WGS) entry which is preliminary data.</text>
</comment>
<dbReference type="OrthoDB" id="9794206at2"/>
<dbReference type="Pfam" id="PF05159">
    <property type="entry name" value="Capsule_synth"/>
    <property type="match status" value="1"/>
</dbReference>
<accession>A0A562I0X7</accession>
<dbReference type="Proteomes" id="UP000319627">
    <property type="component" value="Unassembled WGS sequence"/>
</dbReference>
<dbReference type="AlphaFoldDB" id="A0A562I0X7"/>
<dbReference type="RefSeq" id="WP_144572411.1">
    <property type="nucleotide sequence ID" value="NZ_VLKG01000010.1"/>
</dbReference>
<evidence type="ECO:0000313" key="2">
    <source>
        <dbReference type="Proteomes" id="UP000319627"/>
    </source>
</evidence>
<dbReference type="GO" id="GO:0000271">
    <property type="term" value="P:polysaccharide biosynthetic process"/>
    <property type="evidence" value="ECO:0007669"/>
    <property type="project" value="InterPro"/>
</dbReference>
<organism evidence="1 2">
    <name type="scientific">Azomonas agilis</name>
    <dbReference type="NCBI Taxonomy" id="116849"/>
    <lineage>
        <taxon>Bacteria</taxon>
        <taxon>Pseudomonadati</taxon>
        <taxon>Pseudomonadota</taxon>
        <taxon>Gammaproteobacteria</taxon>
        <taxon>Pseudomonadales</taxon>
        <taxon>Pseudomonadaceae</taxon>
        <taxon>Azomonas</taxon>
    </lineage>
</organism>
<dbReference type="EMBL" id="VLKG01000010">
    <property type="protein sequence ID" value="TWH64374.1"/>
    <property type="molecule type" value="Genomic_DNA"/>
</dbReference>
<gene>
    <name evidence="1" type="ORF">LX59_02581</name>
</gene>
<proteinExistence type="predicted"/>
<dbReference type="GO" id="GO:0015774">
    <property type="term" value="P:polysaccharide transport"/>
    <property type="evidence" value="ECO:0007669"/>
    <property type="project" value="InterPro"/>
</dbReference>
<keyword evidence="2" id="KW-1185">Reference proteome</keyword>